<comment type="similarity">
    <text evidence="8 9">Belongs to the TRAP transporter small permease family.</text>
</comment>
<dbReference type="Proteomes" id="UP000478183">
    <property type="component" value="Unassembled WGS sequence"/>
</dbReference>
<sequence length="184" mass="20006">MTVLTKLYLKGLRWIVILCMAAILILIFCNVVMRYVFNSGIYLSEGVSGLLYVWMTFVGALLVLYERGHIGVDMLVRRLPLAARRAAFGLAHVVMLGVTWLLLVGSWQQAAINLRVISPATHLPIGLIYIAGVLFAVMSGLFLLSQLALLLTGRLSDADLTVSAGEDDDEASRLLGDMNAGVAK</sequence>
<feature type="transmembrane region" description="Helical" evidence="9">
    <location>
        <begin position="127"/>
        <end position="151"/>
    </location>
</feature>
<dbReference type="EMBL" id="WMIE01000012">
    <property type="protein sequence ID" value="MTH79234.1"/>
    <property type="molecule type" value="Genomic_DNA"/>
</dbReference>
<evidence type="ECO:0000256" key="7">
    <source>
        <dbReference type="ARBA" id="ARBA00023136"/>
    </source>
</evidence>
<keyword evidence="12" id="KW-1185">Reference proteome</keyword>
<organism evidence="11 12">
    <name type="scientific">Paracoccus aestuariivivens</name>
    <dbReference type="NCBI Taxonomy" id="1820333"/>
    <lineage>
        <taxon>Bacteria</taxon>
        <taxon>Pseudomonadati</taxon>
        <taxon>Pseudomonadota</taxon>
        <taxon>Alphaproteobacteria</taxon>
        <taxon>Rhodobacterales</taxon>
        <taxon>Paracoccaceae</taxon>
        <taxon>Paracoccus</taxon>
    </lineage>
</organism>
<dbReference type="PANTHER" id="PTHR35011">
    <property type="entry name" value="2,3-DIKETO-L-GULONATE TRAP TRANSPORTER SMALL PERMEASE PROTEIN YIAM"/>
    <property type="match status" value="1"/>
</dbReference>
<protein>
    <recommendedName>
        <fullName evidence="9">TRAP transporter small permease protein</fullName>
    </recommendedName>
</protein>
<evidence type="ECO:0000256" key="3">
    <source>
        <dbReference type="ARBA" id="ARBA00022475"/>
    </source>
</evidence>
<keyword evidence="3" id="KW-1003">Cell membrane</keyword>
<feature type="transmembrane region" description="Helical" evidence="9">
    <location>
        <begin position="12"/>
        <end position="37"/>
    </location>
</feature>
<proteinExistence type="inferred from homology"/>
<keyword evidence="6 9" id="KW-1133">Transmembrane helix</keyword>
<evidence type="ECO:0000259" key="10">
    <source>
        <dbReference type="Pfam" id="PF04290"/>
    </source>
</evidence>
<feature type="transmembrane region" description="Helical" evidence="9">
    <location>
        <begin position="49"/>
        <end position="65"/>
    </location>
</feature>
<comment type="subcellular location">
    <subcellularLocation>
        <location evidence="1 9">Cell inner membrane</location>
        <topology evidence="1 9">Multi-pass membrane protein</topology>
    </subcellularLocation>
</comment>
<comment type="caution">
    <text evidence="11">The sequence shown here is derived from an EMBL/GenBank/DDBJ whole genome shotgun (WGS) entry which is preliminary data.</text>
</comment>
<gene>
    <name evidence="11" type="ORF">GL286_16035</name>
</gene>
<dbReference type="GO" id="GO:0005886">
    <property type="term" value="C:plasma membrane"/>
    <property type="evidence" value="ECO:0007669"/>
    <property type="project" value="UniProtKB-SubCell"/>
</dbReference>
<keyword evidence="2 9" id="KW-0813">Transport</keyword>
<evidence type="ECO:0000256" key="5">
    <source>
        <dbReference type="ARBA" id="ARBA00022692"/>
    </source>
</evidence>
<comment type="subunit">
    <text evidence="9">The complex comprises the extracytoplasmic solute receptor protein and the two transmembrane proteins.</text>
</comment>
<keyword evidence="7 9" id="KW-0472">Membrane</keyword>
<feature type="transmembrane region" description="Helical" evidence="9">
    <location>
        <begin position="86"/>
        <end position="107"/>
    </location>
</feature>
<dbReference type="PANTHER" id="PTHR35011:SF2">
    <property type="entry name" value="2,3-DIKETO-L-GULONATE TRAP TRANSPORTER SMALL PERMEASE PROTEIN YIAM"/>
    <property type="match status" value="1"/>
</dbReference>
<evidence type="ECO:0000256" key="1">
    <source>
        <dbReference type="ARBA" id="ARBA00004429"/>
    </source>
</evidence>
<comment type="function">
    <text evidence="9">Part of the tripartite ATP-independent periplasmic (TRAP) transport system.</text>
</comment>
<dbReference type="AlphaFoldDB" id="A0A6L6JGG8"/>
<evidence type="ECO:0000256" key="9">
    <source>
        <dbReference type="RuleBase" id="RU369079"/>
    </source>
</evidence>
<dbReference type="Pfam" id="PF04290">
    <property type="entry name" value="DctQ"/>
    <property type="match status" value="1"/>
</dbReference>
<reference evidence="11 12" key="1">
    <citation type="submission" date="2019-11" db="EMBL/GenBank/DDBJ databases">
        <authorList>
            <person name="Dong K."/>
        </authorList>
    </citation>
    <scope>NUCLEOTIDE SEQUENCE [LARGE SCALE GENOMIC DNA]</scope>
    <source>
        <strain evidence="11 12">NBRC 111993</strain>
    </source>
</reference>
<keyword evidence="5 9" id="KW-0812">Transmembrane</keyword>
<evidence type="ECO:0000256" key="8">
    <source>
        <dbReference type="ARBA" id="ARBA00038436"/>
    </source>
</evidence>
<dbReference type="InterPro" id="IPR007387">
    <property type="entry name" value="TRAP_DctQ"/>
</dbReference>
<dbReference type="InterPro" id="IPR055348">
    <property type="entry name" value="DctQ"/>
</dbReference>
<evidence type="ECO:0000256" key="6">
    <source>
        <dbReference type="ARBA" id="ARBA00022989"/>
    </source>
</evidence>
<dbReference type="RefSeq" id="WP_155096592.1">
    <property type="nucleotide sequence ID" value="NZ_WMIE01000012.1"/>
</dbReference>
<evidence type="ECO:0000256" key="2">
    <source>
        <dbReference type="ARBA" id="ARBA00022448"/>
    </source>
</evidence>
<dbReference type="OrthoDB" id="4964541at2"/>
<evidence type="ECO:0000256" key="4">
    <source>
        <dbReference type="ARBA" id="ARBA00022519"/>
    </source>
</evidence>
<name>A0A6L6JGG8_9RHOB</name>
<evidence type="ECO:0000313" key="11">
    <source>
        <dbReference type="EMBL" id="MTH79234.1"/>
    </source>
</evidence>
<dbReference type="GO" id="GO:0022857">
    <property type="term" value="F:transmembrane transporter activity"/>
    <property type="evidence" value="ECO:0007669"/>
    <property type="project" value="UniProtKB-UniRule"/>
</dbReference>
<feature type="domain" description="Tripartite ATP-independent periplasmic transporters DctQ component" evidence="10">
    <location>
        <begin position="23"/>
        <end position="151"/>
    </location>
</feature>
<dbReference type="GO" id="GO:0015740">
    <property type="term" value="P:C4-dicarboxylate transport"/>
    <property type="evidence" value="ECO:0007669"/>
    <property type="project" value="TreeGrafter"/>
</dbReference>
<evidence type="ECO:0000313" key="12">
    <source>
        <dbReference type="Proteomes" id="UP000478183"/>
    </source>
</evidence>
<keyword evidence="4 9" id="KW-0997">Cell inner membrane</keyword>
<accession>A0A6L6JGG8</accession>